<dbReference type="InterPro" id="IPR025660">
    <property type="entry name" value="Pept_his_AS"/>
</dbReference>
<dbReference type="InterPro" id="IPR000668">
    <property type="entry name" value="Peptidase_C1A_C"/>
</dbReference>
<keyword evidence="6" id="KW-0865">Zymogen</keyword>
<evidence type="ECO:0000256" key="5">
    <source>
        <dbReference type="ARBA" id="ARBA00022807"/>
    </source>
</evidence>
<dbReference type="InterPro" id="IPR013128">
    <property type="entry name" value="Peptidase_C1A"/>
</dbReference>
<dbReference type="SUPFAM" id="SSF54001">
    <property type="entry name" value="Cysteine proteinases"/>
    <property type="match status" value="1"/>
</dbReference>
<gene>
    <name evidence="10" type="ORF">MSPICULIGERA_LOCUS21900</name>
</gene>
<keyword evidence="5" id="KW-0788">Thiol protease</keyword>
<dbReference type="PRINTS" id="PR00705">
    <property type="entry name" value="PAPAIN"/>
</dbReference>
<dbReference type="AlphaFoldDB" id="A0AA36DAN7"/>
<dbReference type="SMART" id="SM00645">
    <property type="entry name" value="Pept_C1"/>
    <property type="match status" value="1"/>
</dbReference>
<dbReference type="InterPro" id="IPR038765">
    <property type="entry name" value="Papain-like_cys_pep_sf"/>
</dbReference>
<dbReference type="PROSITE" id="PS00639">
    <property type="entry name" value="THIOL_PROTEASE_HIS"/>
    <property type="match status" value="1"/>
</dbReference>
<keyword evidence="4" id="KW-0378">Hydrolase</keyword>
<sequence length="390" mass="43828">MKAFGLLALVAVAAASRYSSSESQEEPLYQTSKVQKTPVLDEYRNKKVSAEAEALTGDDLIRYVNRVQDLWTARRHARFDRYPDRTKWGLMGVQNVRLPIQGLMQRAPTENLDVYIPENFDSRKVWPMCDSIKVVRDQSSCGSCWAFGAVEAMSDRICIASKGRIQVSLSADDLLSCCKSCGFGCNGGDPLSAWKYWVKDGIVTGSNYTAKQGCKPYPFPPCEHHSNKTHFDPCKHDLFPTPKCEKTCQGGYEKEYKQDKFYGKSAYGVKNNVEAIQKEILTNGPVEVAFEVYTDFLNYDGGIYVHTGGSLGGGHAVKMIGWGMERGIPYWLVVNSWNEDWGEDGLFRIIRGIDHCGIESGVVGGVPRIEKSRLHRSLHHHYHPEAEEEY</sequence>
<dbReference type="PROSITE" id="PS00139">
    <property type="entry name" value="THIOL_PROTEASE_CYS"/>
    <property type="match status" value="1"/>
</dbReference>
<dbReference type="Pfam" id="PF00112">
    <property type="entry name" value="Peptidase_C1"/>
    <property type="match status" value="1"/>
</dbReference>
<dbReference type="EMBL" id="CATQJA010002665">
    <property type="protein sequence ID" value="CAJ0583831.1"/>
    <property type="molecule type" value="Genomic_DNA"/>
</dbReference>
<dbReference type="GO" id="GO:0006508">
    <property type="term" value="P:proteolysis"/>
    <property type="evidence" value="ECO:0007669"/>
    <property type="project" value="UniProtKB-KW"/>
</dbReference>
<name>A0AA36DAN7_9BILA</name>
<evidence type="ECO:0000256" key="2">
    <source>
        <dbReference type="ARBA" id="ARBA00022670"/>
    </source>
</evidence>
<keyword evidence="7" id="KW-1015">Disulfide bond</keyword>
<reference evidence="10" key="1">
    <citation type="submission" date="2023-06" db="EMBL/GenBank/DDBJ databases">
        <authorList>
            <person name="Delattre M."/>
        </authorList>
    </citation>
    <scope>NUCLEOTIDE SEQUENCE</scope>
    <source>
        <strain evidence="10">AF72</strain>
    </source>
</reference>
<evidence type="ECO:0000256" key="7">
    <source>
        <dbReference type="ARBA" id="ARBA00023157"/>
    </source>
</evidence>
<dbReference type="GO" id="GO:0008234">
    <property type="term" value="F:cysteine-type peptidase activity"/>
    <property type="evidence" value="ECO:0007669"/>
    <property type="project" value="UniProtKB-KW"/>
</dbReference>
<comment type="caution">
    <text evidence="10">The sequence shown here is derived from an EMBL/GenBank/DDBJ whole genome shotgun (WGS) entry which is preliminary data.</text>
</comment>
<dbReference type="FunFam" id="3.90.70.10:FF:000031">
    <property type="entry name" value="Cathepsin B"/>
    <property type="match status" value="1"/>
</dbReference>
<feature type="chain" id="PRO_5041209521" description="Peptidase C1A papain C-terminal domain-containing protein" evidence="8">
    <location>
        <begin position="16"/>
        <end position="390"/>
    </location>
</feature>
<feature type="domain" description="Peptidase C1A papain C-terminal" evidence="9">
    <location>
        <begin position="116"/>
        <end position="366"/>
    </location>
</feature>
<protein>
    <recommendedName>
        <fullName evidence="9">Peptidase C1A papain C-terminal domain-containing protein</fullName>
    </recommendedName>
</protein>
<comment type="similarity">
    <text evidence="1">Belongs to the peptidase C1 family.</text>
</comment>
<evidence type="ECO:0000259" key="9">
    <source>
        <dbReference type="SMART" id="SM00645"/>
    </source>
</evidence>
<evidence type="ECO:0000256" key="4">
    <source>
        <dbReference type="ARBA" id="ARBA00022801"/>
    </source>
</evidence>
<proteinExistence type="inferred from homology"/>
<keyword evidence="3 8" id="KW-0732">Signal</keyword>
<evidence type="ECO:0000313" key="10">
    <source>
        <dbReference type="EMBL" id="CAJ0583831.1"/>
    </source>
</evidence>
<evidence type="ECO:0000256" key="3">
    <source>
        <dbReference type="ARBA" id="ARBA00022729"/>
    </source>
</evidence>
<dbReference type="Proteomes" id="UP001177023">
    <property type="component" value="Unassembled WGS sequence"/>
</dbReference>
<dbReference type="CDD" id="cd02620">
    <property type="entry name" value="Peptidase_C1A_CathepsinB"/>
    <property type="match status" value="1"/>
</dbReference>
<evidence type="ECO:0000313" key="11">
    <source>
        <dbReference type="Proteomes" id="UP001177023"/>
    </source>
</evidence>
<evidence type="ECO:0000256" key="1">
    <source>
        <dbReference type="ARBA" id="ARBA00008455"/>
    </source>
</evidence>
<organism evidence="10 11">
    <name type="scientific">Mesorhabditis spiculigera</name>
    <dbReference type="NCBI Taxonomy" id="96644"/>
    <lineage>
        <taxon>Eukaryota</taxon>
        <taxon>Metazoa</taxon>
        <taxon>Ecdysozoa</taxon>
        <taxon>Nematoda</taxon>
        <taxon>Chromadorea</taxon>
        <taxon>Rhabditida</taxon>
        <taxon>Rhabditina</taxon>
        <taxon>Rhabditomorpha</taxon>
        <taxon>Rhabditoidea</taxon>
        <taxon>Rhabditidae</taxon>
        <taxon>Mesorhabditinae</taxon>
        <taxon>Mesorhabditis</taxon>
    </lineage>
</organism>
<feature type="non-terminal residue" evidence="10">
    <location>
        <position position="1"/>
    </location>
</feature>
<evidence type="ECO:0000256" key="8">
    <source>
        <dbReference type="SAM" id="SignalP"/>
    </source>
</evidence>
<evidence type="ECO:0000256" key="6">
    <source>
        <dbReference type="ARBA" id="ARBA00023145"/>
    </source>
</evidence>
<dbReference type="PANTHER" id="PTHR12411">
    <property type="entry name" value="CYSTEINE PROTEASE FAMILY C1-RELATED"/>
    <property type="match status" value="1"/>
</dbReference>
<dbReference type="Gene3D" id="3.90.70.10">
    <property type="entry name" value="Cysteine proteinases"/>
    <property type="match status" value="1"/>
</dbReference>
<keyword evidence="11" id="KW-1185">Reference proteome</keyword>
<dbReference type="InterPro" id="IPR000169">
    <property type="entry name" value="Pept_cys_AS"/>
</dbReference>
<feature type="signal peptide" evidence="8">
    <location>
        <begin position="1"/>
        <end position="15"/>
    </location>
</feature>
<accession>A0AA36DAN7</accession>
<keyword evidence="2" id="KW-0645">Protease</keyword>